<dbReference type="EMBL" id="JBHTMU010000006">
    <property type="protein sequence ID" value="MFD1341732.1"/>
    <property type="molecule type" value="Genomic_DNA"/>
</dbReference>
<keyword evidence="4" id="KW-1185">Reference proteome</keyword>
<feature type="domain" description="HTH merR-type" evidence="2">
    <location>
        <begin position="10"/>
        <end position="79"/>
    </location>
</feature>
<dbReference type="Pfam" id="PF13411">
    <property type="entry name" value="MerR_1"/>
    <property type="match status" value="1"/>
</dbReference>
<feature type="compositionally biased region" description="Acidic residues" evidence="1">
    <location>
        <begin position="242"/>
        <end position="259"/>
    </location>
</feature>
<sequence length="319" mass="34172">MSKSRDAFRTISEVADWLDTPAHVLRFWESKFTQVKPVKRAGGRRYYRPSDMMLLGGLKKLLHEDGMTIKGAQKVLSEKGVKAVSALSQPLEPQYQPDDFGDEAPMAEMVTDQSSVVPFAAPKPARRRPSRVDDAEIAEPVADATPPAPVTDAPEAPAPEADPVAARSSEVDADLPPAPEPETEPETEAEPAQQRFEDSEASGPVPDFLRQPLDARDGENEGEKEPDLAPAPEDAPAVATAEEPEDISEPDESDAIDDDAAARAARHAELLARLDAAEPPATGPAGPLGLLARVTHLTPDLARRIGPRLAALSRHHAGD</sequence>
<feature type="region of interest" description="Disordered" evidence="1">
    <location>
        <begin position="115"/>
        <end position="263"/>
    </location>
</feature>
<reference evidence="4" key="1">
    <citation type="journal article" date="2019" name="Int. J. Syst. Evol. Microbiol.">
        <title>The Global Catalogue of Microorganisms (GCM) 10K type strain sequencing project: providing services to taxonomists for standard genome sequencing and annotation.</title>
        <authorList>
            <consortium name="The Broad Institute Genomics Platform"/>
            <consortium name="The Broad Institute Genome Sequencing Center for Infectious Disease"/>
            <person name="Wu L."/>
            <person name="Ma J."/>
        </authorList>
    </citation>
    <scope>NUCLEOTIDE SEQUENCE [LARGE SCALE GENOMIC DNA]</scope>
    <source>
        <strain evidence="4">CCUG 62953</strain>
    </source>
</reference>
<dbReference type="CDD" id="cd04765">
    <property type="entry name" value="HTH_MlrA-like_sg2"/>
    <property type="match status" value="1"/>
</dbReference>
<evidence type="ECO:0000313" key="3">
    <source>
        <dbReference type="EMBL" id="MFD1341732.1"/>
    </source>
</evidence>
<accession>A0ABW3ZG57</accession>
<name>A0ABW3ZG57_9RHOB</name>
<evidence type="ECO:0000256" key="1">
    <source>
        <dbReference type="SAM" id="MobiDB-lite"/>
    </source>
</evidence>
<comment type="caution">
    <text evidence="3">The sequence shown here is derived from an EMBL/GenBank/DDBJ whole genome shotgun (WGS) entry which is preliminary data.</text>
</comment>
<feature type="compositionally biased region" description="Low complexity" evidence="1">
    <location>
        <begin position="228"/>
        <end position="241"/>
    </location>
</feature>
<feature type="compositionally biased region" description="Low complexity" evidence="1">
    <location>
        <begin position="138"/>
        <end position="166"/>
    </location>
</feature>
<feature type="compositionally biased region" description="Basic and acidic residues" evidence="1">
    <location>
        <begin position="213"/>
        <end position="227"/>
    </location>
</feature>
<organism evidence="3 4">
    <name type="scientific">Litorisediminicola beolgyonensis</name>
    <dbReference type="NCBI Taxonomy" id="1173614"/>
    <lineage>
        <taxon>Bacteria</taxon>
        <taxon>Pseudomonadati</taxon>
        <taxon>Pseudomonadota</taxon>
        <taxon>Alphaproteobacteria</taxon>
        <taxon>Rhodobacterales</taxon>
        <taxon>Paracoccaceae</taxon>
        <taxon>Litorisediminicola</taxon>
    </lineage>
</organism>
<dbReference type="InterPro" id="IPR009061">
    <property type="entry name" value="DNA-bd_dom_put_sf"/>
</dbReference>
<dbReference type="Gene3D" id="1.10.1660.10">
    <property type="match status" value="1"/>
</dbReference>
<evidence type="ECO:0000313" key="4">
    <source>
        <dbReference type="Proteomes" id="UP001597135"/>
    </source>
</evidence>
<gene>
    <name evidence="3" type="ORF">ACFQ4E_04800</name>
</gene>
<dbReference type="SUPFAM" id="SSF46955">
    <property type="entry name" value="Putative DNA-binding domain"/>
    <property type="match status" value="1"/>
</dbReference>
<dbReference type="RefSeq" id="WP_386801800.1">
    <property type="nucleotide sequence ID" value="NZ_JBHTMU010000006.1"/>
</dbReference>
<evidence type="ECO:0000259" key="2">
    <source>
        <dbReference type="SMART" id="SM00422"/>
    </source>
</evidence>
<dbReference type="SMART" id="SM00422">
    <property type="entry name" value="HTH_MERR"/>
    <property type="match status" value="1"/>
</dbReference>
<dbReference type="Proteomes" id="UP001597135">
    <property type="component" value="Unassembled WGS sequence"/>
</dbReference>
<dbReference type="InterPro" id="IPR000551">
    <property type="entry name" value="MerR-type_HTH_dom"/>
</dbReference>
<protein>
    <submittedName>
        <fullName evidence="3">MerR family transcriptional regulator</fullName>
    </submittedName>
</protein>
<proteinExistence type="predicted"/>